<evidence type="ECO:0000313" key="1">
    <source>
        <dbReference type="EMBL" id="MCM2372573.1"/>
    </source>
</evidence>
<sequence>MEKLSSGRVSVALTLIIVVMPLLVLSSGCGRKGGVVGETDEYSYEDVAAQIRAEDEASEAERELRDR</sequence>
<dbReference type="RefSeq" id="WP_250930207.1">
    <property type="nucleotide sequence ID" value="NZ_JAMQBK010000048.1"/>
</dbReference>
<dbReference type="PROSITE" id="PS51257">
    <property type="entry name" value="PROKAR_LIPOPROTEIN"/>
    <property type="match status" value="1"/>
</dbReference>
<organism evidence="1 2">
    <name type="scientific">Aporhodopirellula aestuarii</name>
    <dbReference type="NCBI Taxonomy" id="2950107"/>
    <lineage>
        <taxon>Bacteria</taxon>
        <taxon>Pseudomonadati</taxon>
        <taxon>Planctomycetota</taxon>
        <taxon>Planctomycetia</taxon>
        <taxon>Pirellulales</taxon>
        <taxon>Pirellulaceae</taxon>
        <taxon>Aporhodopirellula</taxon>
    </lineage>
</organism>
<proteinExistence type="predicted"/>
<comment type="caution">
    <text evidence="1">The sequence shown here is derived from an EMBL/GenBank/DDBJ whole genome shotgun (WGS) entry which is preliminary data.</text>
</comment>
<keyword evidence="2" id="KW-1185">Reference proteome</keyword>
<name>A0ABT0U6Q1_9BACT</name>
<gene>
    <name evidence="1" type="ORF">NB063_18335</name>
</gene>
<evidence type="ECO:0000313" key="2">
    <source>
        <dbReference type="Proteomes" id="UP001202961"/>
    </source>
</evidence>
<dbReference type="Proteomes" id="UP001202961">
    <property type="component" value="Unassembled WGS sequence"/>
</dbReference>
<reference evidence="1 2" key="1">
    <citation type="journal article" date="2022" name="Syst. Appl. Microbiol.">
        <title>Rhodopirellula aestuarii sp. nov., a novel member of the genus Rhodopirellula isolated from brackish sediments collected in the Tagus River estuary, Portugal.</title>
        <authorList>
            <person name="Vitorino I.R."/>
            <person name="Klimek D."/>
            <person name="Calusinska M."/>
            <person name="Lobo-da-Cunha A."/>
            <person name="Vasconcelos V."/>
            <person name="Lage O.M."/>
        </authorList>
    </citation>
    <scope>NUCLEOTIDE SEQUENCE [LARGE SCALE GENOMIC DNA]</scope>
    <source>
        <strain evidence="1 2">ICT_H3.1</strain>
    </source>
</reference>
<dbReference type="EMBL" id="JAMQBK010000048">
    <property type="protein sequence ID" value="MCM2372573.1"/>
    <property type="molecule type" value="Genomic_DNA"/>
</dbReference>
<evidence type="ECO:0008006" key="3">
    <source>
        <dbReference type="Google" id="ProtNLM"/>
    </source>
</evidence>
<protein>
    <recommendedName>
        <fullName evidence="3">Secreted protein</fullName>
    </recommendedName>
</protein>
<accession>A0ABT0U6Q1</accession>